<keyword evidence="2" id="KW-1185">Reference proteome</keyword>
<dbReference type="RefSeq" id="WP_241050339.1">
    <property type="nucleotide sequence ID" value="NZ_JAKZBV010000001.1"/>
</dbReference>
<comment type="caution">
    <text evidence="1">The sequence shown here is derived from an EMBL/GenBank/DDBJ whole genome shotgun (WGS) entry which is preliminary data.</text>
</comment>
<organism evidence="1 2">
    <name type="scientific">Sinomonas terrae</name>
    <dbReference type="NCBI Taxonomy" id="2908838"/>
    <lineage>
        <taxon>Bacteria</taxon>
        <taxon>Bacillati</taxon>
        <taxon>Actinomycetota</taxon>
        <taxon>Actinomycetes</taxon>
        <taxon>Micrococcales</taxon>
        <taxon>Micrococcaceae</taxon>
        <taxon>Sinomonas</taxon>
    </lineage>
</organism>
<evidence type="ECO:0000313" key="2">
    <source>
        <dbReference type="Proteomes" id="UP001202922"/>
    </source>
</evidence>
<gene>
    <name evidence="1" type="ORF">L0M17_00825</name>
</gene>
<dbReference type="Proteomes" id="UP001202922">
    <property type="component" value="Unassembled WGS sequence"/>
</dbReference>
<name>A0ABS9TVT3_9MICC</name>
<dbReference type="EMBL" id="JAKZBV010000001">
    <property type="protein sequence ID" value="MCH6468539.1"/>
    <property type="molecule type" value="Genomic_DNA"/>
</dbReference>
<accession>A0ABS9TVT3</accession>
<sequence>MEESAFCAGALGADPPEGACPDVVVHAAAAGQLAIECYRDRAWATCPPRSLTAIRIQAHDLRDVLAQMLGREPSIEEVAEALRIDGDAARAETPGLPTPAPMM</sequence>
<dbReference type="SUPFAM" id="SSF88659">
    <property type="entry name" value="Sigma3 and sigma4 domains of RNA polymerase sigma factors"/>
    <property type="match status" value="1"/>
</dbReference>
<dbReference type="InterPro" id="IPR036388">
    <property type="entry name" value="WH-like_DNA-bd_sf"/>
</dbReference>
<reference evidence="1 2" key="1">
    <citation type="submission" date="2022-03" db="EMBL/GenBank/DDBJ databases">
        <title>Sinomonas sp. isolated from a soil.</title>
        <authorList>
            <person name="Han J."/>
            <person name="Kim D.-U."/>
        </authorList>
    </citation>
    <scope>NUCLEOTIDE SEQUENCE [LARGE SCALE GENOMIC DNA]</scope>
    <source>
        <strain evidence="1 2">5-5</strain>
    </source>
</reference>
<protein>
    <submittedName>
        <fullName evidence="1">Uncharacterized protein</fullName>
    </submittedName>
</protein>
<dbReference type="InterPro" id="IPR013324">
    <property type="entry name" value="RNA_pol_sigma_r3/r4-like"/>
</dbReference>
<evidence type="ECO:0000313" key="1">
    <source>
        <dbReference type="EMBL" id="MCH6468539.1"/>
    </source>
</evidence>
<dbReference type="Gene3D" id="1.10.10.10">
    <property type="entry name" value="Winged helix-like DNA-binding domain superfamily/Winged helix DNA-binding domain"/>
    <property type="match status" value="1"/>
</dbReference>
<proteinExistence type="predicted"/>